<evidence type="ECO:0000313" key="1">
    <source>
        <dbReference type="EMBL" id="KAK7410107.1"/>
    </source>
</evidence>
<proteinExistence type="predicted"/>
<gene>
    <name evidence="1" type="ORF">VNO78_00636</name>
</gene>
<dbReference type="Proteomes" id="UP001386955">
    <property type="component" value="Unassembled WGS sequence"/>
</dbReference>
<reference evidence="1 2" key="1">
    <citation type="submission" date="2024-01" db="EMBL/GenBank/DDBJ databases">
        <title>The genomes of 5 underutilized Papilionoideae crops provide insights into root nodulation and disease resistanc.</title>
        <authorList>
            <person name="Jiang F."/>
        </authorList>
    </citation>
    <scope>NUCLEOTIDE SEQUENCE [LARGE SCALE GENOMIC DNA]</scope>
    <source>
        <strain evidence="1">DUOXIRENSHENG_FW03</strain>
        <tissue evidence="1">Leaves</tissue>
    </source>
</reference>
<keyword evidence="2" id="KW-1185">Reference proteome</keyword>
<accession>A0AAN9T0Q4</accession>
<protein>
    <submittedName>
        <fullName evidence="1">Uncharacterized protein</fullName>
    </submittedName>
</protein>
<organism evidence="1 2">
    <name type="scientific">Psophocarpus tetragonolobus</name>
    <name type="common">Winged bean</name>
    <name type="synonym">Dolichos tetragonolobus</name>
    <dbReference type="NCBI Taxonomy" id="3891"/>
    <lineage>
        <taxon>Eukaryota</taxon>
        <taxon>Viridiplantae</taxon>
        <taxon>Streptophyta</taxon>
        <taxon>Embryophyta</taxon>
        <taxon>Tracheophyta</taxon>
        <taxon>Spermatophyta</taxon>
        <taxon>Magnoliopsida</taxon>
        <taxon>eudicotyledons</taxon>
        <taxon>Gunneridae</taxon>
        <taxon>Pentapetalae</taxon>
        <taxon>rosids</taxon>
        <taxon>fabids</taxon>
        <taxon>Fabales</taxon>
        <taxon>Fabaceae</taxon>
        <taxon>Papilionoideae</taxon>
        <taxon>50 kb inversion clade</taxon>
        <taxon>NPAAA clade</taxon>
        <taxon>indigoferoid/millettioid clade</taxon>
        <taxon>Phaseoleae</taxon>
        <taxon>Psophocarpus</taxon>
    </lineage>
</organism>
<dbReference type="AlphaFoldDB" id="A0AAN9T0Q4"/>
<sequence length="86" mass="9625">MITTTDAWKKKAELGVAKALFSLRQDPTHFKYGKGAIMVSYSHPQVVGGGEWERGAGKIRSRPCSYFVELTRSPRNAKSMLQICYS</sequence>
<comment type="caution">
    <text evidence="1">The sequence shown here is derived from an EMBL/GenBank/DDBJ whole genome shotgun (WGS) entry which is preliminary data.</text>
</comment>
<name>A0AAN9T0Q4_PSOTE</name>
<evidence type="ECO:0000313" key="2">
    <source>
        <dbReference type="Proteomes" id="UP001386955"/>
    </source>
</evidence>
<dbReference type="EMBL" id="JAYMYS010000001">
    <property type="protein sequence ID" value="KAK7410107.1"/>
    <property type="molecule type" value="Genomic_DNA"/>
</dbReference>